<evidence type="ECO:0000256" key="4">
    <source>
        <dbReference type="ARBA" id="ARBA00022884"/>
    </source>
</evidence>
<dbReference type="InterPro" id="IPR036510">
    <property type="entry name" value="Ribosomal_bS20_sf"/>
</dbReference>
<dbReference type="OrthoDB" id="289707at2"/>
<keyword evidence="4 8" id="KW-0694">RNA-binding</keyword>
<keyword evidence="6 8" id="KW-0687">Ribonucleoprotein</keyword>
<name>A0A2S8FQU5_9BACT</name>
<dbReference type="GO" id="GO:0005829">
    <property type="term" value="C:cytosol"/>
    <property type="evidence" value="ECO:0007669"/>
    <property type="project" value="TreeGrafter"/>
</dbReference>
<dbReference type="NCBIfam" id="TIGR00029">
    <property type="entry name" value="S20"/>
    <property type="match status" value="1"/>
</dbReference>
<dbReference type="PANTHER" id="PTHR33398:SF1">
    <property type="entry name" value="SMALL RIBOSOMAL SUBUNIT PROTEIN BS20C"/>
    <property type="match status" value="1"/>
</dbReference>
<keyword evidence="3 8" id="KW-0699">rRNA-binding</keyword>
<dbReference type="GO" id="GO:0006412">
    <property type="term" value="P:translation"/>
    <property type="evidence" value="ECO:0007669"/>
    <property type="project" value="UniProtKB-UniRule"/>
</dbReference>
<reference evidence="10 11" key="1">
    <citation type="submission" date="2018-02" db="EMBL/GenBank/DDBJ databases">
        <title>Comparative genomes isolates from brazilian mangrove.</title>
        <authorList>
            <person name="Araujo J.E."/>
            <person name="Taketani R.G."/>
            <person name="Silva M.C.P."/>
            <person name="Loureco M.V."/>
            <person name="Andreote F.D."/>
        </authorList>
    </citation>
    <scope>NUCLEOTIDE SEQUENCE [LARGE SCALE GENOMIC DNA]</scope>
    <source>
        <strain evidence="10 11">Hex-1 MGV</strain>
    </source>
</reference>
<evidence type="ECO:0000313" key="11">
    <source>
        <dbReference type="Proteomes" id="UP000238322"/>
    </source>
</evidence>
<organism evidence="10 11">
    <name type="scientific">Blastopirellula marina</name>
    <dbReference type="NCBI Taxonomy" id="124"/>
    <lineage>
        <taxon>Bacteria</taxon>
        <taxon>Pseudomonadati</taxon>
        <taxon>Planctomycetota</taxon>
        <taxon>Planctomycetia</taxon>
        <taxon>Pirellulales</taxon>
        <taxon>Pirellulaceae</taxon>
        <taxon>Blastopirellula</taxon>
    </lineage>
</organism>
<dbReference type="GO" id="GO:0070181">
    <property type="term" value="F:small ribosomal subunit rRNA binding"/>
    <property type="evidence" value="ECO:0007669"/>
    <property type="project" value="TreeGrafter"/>
</dbReference>
<evidence type="ECO:0000256" key="6">
    <source>
        <dbReference type="ARBA" id="ARBA00023274"/>
    </source>
</evidence>
<dbReference type="HAMAP" id="MF_00500">
    <property type="entry name" value="Ribosomal_bS20"/>
    <property type="match status" value="1"/>
</dbReference>
<dbReference type="Pfam" id="PF01649">
    <property type="entry name" value="Ribosomal_S20p"/>
    <property type="match status" value="1"/>
</dbReference>
<dbReference type="EMBL" id="PUHY01000010">
    <property type="protein sequence ID" value="PQO34561.1"/>
    <property type="molecule type" value="Genomic_DNA"/>
</dbReference>
<proteinExistence type="inferred from homology"/>
<evidence type="ECO:0000256" key="7">
    <source>
        <dbReference type="ARBA" id="ARBA00035136"/>
    </source>
</evidence>
<dbReference type="GO" id="GO:0015935">
    <property type="term" value="C:small ribosomal subunit"/>
    <property type="evidence" value="ECO:0007669"/>
    <property type="project" value="TreeGrafter"/>
</dbReference>
<dbReference type="InterPro" id="IPR002583">
    <property type="entry name" value="Ribosomal_bS20"/>
</dbReference>
<comment type="function">
    <text evidence="1 8">Binds directly to 16S ribosomal RNA.</text>
</comment>
<evidence type="ECO:0000256" key="1">
    <source>
        <dbReference type="ARBA" id="ARBA00003134"/>
    </source>
</evidence>
<evidence type="ECO:0000256" key="5">
    <source>
        <dbReference type="ARBA" id="ARBA00022980"/>
    </source>
</evidence>
<dbReference type="PANTHER" id="PTHR33398">
    <property type="entry name" value="30S RIBOSOMAL PROTEIN S20"/>
    <property type="match status" value="1"/>
</dbReference>
<dbReference type="Proteomes" id="UP000238322">
    <property type="component" value="Unassembled WGS sequence"/>
</dbReference>
<gene>
    <name evidence="8" type="primary">rpsT</name>
    <name evidence="10" type="ORF">C5Y83_13685</name>
</gene>
<accession>A0A2S8FQU5</accession>
<sequence length="92" mass="10372">MPNTKSAKKRLRQNVVRRAHNRAVKSSLRSSIRSVREAVAASDFEKAEEQFRATVKKLDKAGAKRVLHPKTTSRLKSRLSHHIKTAKQKASA</sequence>
<evidence type="ECO:0000256" key="3">
    <source>
        <dbReference type="ARBA" id="ARBA00022730"/>
    </source>
</evidence>
<comment type="similarity">
    <text evidence="2 8">Belongs to the bacterial ribosomal protein bS20 family.</text>
</comment>
<dbReference type="Gene3D" id="1.20.58.110">
    <property type="entry name" value="Ribosomal protein S20"/>
    <property type="match status" value="1"/>
</dbReference>
<evidence type="ECO:0000256" key="2">
    <source>
        <dbReference type="ARBA" id="ARBA00007634"/>
    </source>
</evidence>
<evidence type="ECO:0000256" key="9">
    <source>
        <dbReference type="SAM" id="MobiDB-lite"/>
    </source>
</evidence>
<evidence type="ECO:0000256" key="8">
    <source>
        <dbReference type="HAMAP-Rule" id="MF_00500"/>
    </source>
</evidence>
<dbReference type="AlphaFoldDB" id="A0A2S8FQU5"/>
<evidence type="ECO:0000313" key="10">
    <source>
        <dbReference type="EMBL" id="PQO34561.1"/>
    </source>
</evidence>
<comment type="caution">
    <text evidence="10">The sequence shown here is derived from an EMBL/GenBank/DDBJ whole genome shotgun (WGS) entry which is preliminary data.</text>
</comment>
<dbReference type="RefSeq" id="WP_105330292.1">
    <property type="nucleotide sequence ID" value="NZ_PUHY01000010.1"/>
</dbReference>
<protein>
    <recommendedName>
        <fullName evidence="7 8">Small ribosomal subunit protein bS20</fullName>
    </recommendedName>
</protein>
<dbReference type="GO" id="GO:0003735">
    <property type="term" value="F:structural constituent of ribosome"/>
    <property type="evidence" value="ECO:0007669"/>
    <property type="project" value="InterPro"/>
</dbReference>
<keyword evidence="5 8" id="KW-0689">Ribosomal protein</keyword>
<dbReference type="SUPFAM" id="SSF46992">
    <property type="entry name" value="Ribosomal protein S20"/>
    <property type="match status" value="1"/>
</dbReference>
<dbReference type="FunFam" id="1.20.58.110:FF:000001">
    <property type="entry name" value="30S ribosomal protein S20"/>
    <property type="match status" value="1"/>
</dbReference>
<feature type="region of interest" description="Disordered" evidence="9">
    <location>
        <begin position="70"/>
        <end position="92"/>
    </location>
</feature>